<comment type="caution">
    <text evidence="6">The sequence shown here is derived from an EMBL/GenBank/DDBJ whole genome shotgun (WGS) entry which is preliminary data.</text>
</comment>
<dbReference type="GO" id="GO:0015979">
    <property type="term" value="P:photosynthesis"/>
    <property type="evidence" value="ECO:0007669"/>
    <property type="project" value="InterPro"/>
</dbReference>
<organism evidence="6 7">
    <name type="scientific">Seminavis robusta</name>
    <dbReference type="NCBI Taxonomy" id="568900"/>
    <lineage>
        <taxon>Eukaryota</taxon>
        <taxon>Sar</taxon>
        <taxon>Stramenopiles</taxon>
        <taxon>Ochrophyta</taxon>
        <taxon>Bacillariophyta</taxon>
        <taxon>Bacillariophyceae</taxon>
        <taxon>Bacillariophycidae</taxon>
        <taxon>Naviculales</taxon>
        <taxon>Naviculaceae</taxon>
        <taxon>Seminavis</taxon>
    </lineage>
</organism>
<evidence type="ECO:0000256" key="3">
    <source>
        <dbReference type="ARBA" id="ARBA00023136"/>
    </source>
</evidence>
<feature type="signal peptide" evidence="5">
    <location>
        <begin position="1"/>
        <end position="27"/>
    </location>
</feature>
<comment type="subcellular location">
    <subcellularLocation>
        <location evidence="1">Membrane</location>
    </subcellularLocation>
</comment>
<keyword evidence="2" id="KW-0793">Thylakoid</keyword>
<evidence type="ECO:0000256" key="4">
    <source>
        <dbReference type="SAM" id="MobiDB-lite"/>
    </source>
</evidence>
<feature type="compositionally biased region" description="Acidic residues" evidence="4">
    <location>
        <begin position="87"/>
        <end position="97"/>
    </location>
</feature>
<evidence type="ECO:0000256" key="2">
    <source>
        <dbReference type="ARBA" id="ARBA00023078"/>
    </source>
</evidence>
<keyword evidence="7" id="KW-1185">Reference proteome</keyword>
<dbReference type="GO" id="GO:0009523">
    <property type="term" value="C:photosystem II"/>
    <property type="evidence" value="ECO:0007669"/>
    <property type="project" value="InterPro"/>
</dbReference>
<keyword evidence="5" id="KW-0732">Signal</keyword>
<dbReference type="Proteomes" id="UP001153069">
    <property type="component" value="Unassembled WGS sequence"/>
</dbReference>
<evidence type="ECO:0000256" key="1">
    <source>
        <dbReference type="ARBA" id="ARBA00004370"/>
    </source>
</evidence>
<accession>A0A9N8HN22</accession>
<dbReference type="GO" id="GO:0019898">
    <property type="term" value="C:extrinsic component of membrane"/>
    <property type="evidence" value="ECO:0007669"/>
    <property type="project" value="InterPro"/>
</dbReference>
<dbReference type="AlphaFoldDB" id="A0A9N8HN22"/>
<dbReference type="GO" id="GO:0005509">
    <property type="term" value="F:calcium ion binding"/>
    <property type="evidence" value="ECO:0007669"/>
    <property type="project" value="InterPro"/>
</dbReference>
<dbReference type="InterPro" id="IPR008797">
    <property type="entry name" value="PSII_PsbQ"/>
</dbReference>
<evidence type="ECO:0000313" key="7">
    <source>
        <dbReference type="Proteomes" id="UP001153069"/>
    </source>
</evidence>
<protein>
    <submittedName>
        <fullName evidence="6">Uncharacterized protein</fullName>
    </submittedName>
</protein>
<dbReference type="Pfam" id="PF05757">
    <property type="entry name" value="PsbQ"/>
    <property type="match status" value="1"/>
</dbReference>
<reference evidence="6" key="1">
    <citation type="submission" date="2020-06" db="EMBL/GenBank/DDBJ databases">
        <authorList>
            <consortium name="Plant Systems Biology data submission"/>
        </authorList>
    </citation>
    <scope>NUCLEOTIDE SEQUENCE</scope>
    <source>
        <strain evidence="6">D6</strain>
    </source>
</reference>
<gene>
    <name evidence="6" type="ORF">SEMRO_952_G224000.1</name>
</gene>
<evidence type="ECO:0000256" key="5">
    <source>
        <dbReference type="SAM" id="SignalP"/>
    </source>
</evidence>
<name>A0A9N8HN22_9STRA</name>
<feature type="chain" id="PRO_5040356915" evidence="5">
    <location>
        <begin position="28"/>
        <end position="287"/>
    </location>
</feature>
<dbReference type="OrthoDB" id="46251at2759"/>
<dbReference type="EMBL" id="CAICTM010000950">
    <property type="protein sequence ID" value="CAB9518652.1"/>
    <property type="molecule type" value="Genomic_DNA"/>
</dbReference>
<keyword evidence="3" id="KW-0472">Membrane</keyword>
<evidence type="ECO:0000313" key="6">
    <source>
        <dbReference type="EMBL" id="CAB9518652.1"/>
    </source>
</evidence>
<feature type="region of interest" description="Disordered" evidence="4">
    <location>
        <begin position="68"/>
        <end position="99"/>
    </location>
</feature>
<sequence length="287" mass="30597">MLKIFAGSLGAFLVAFLGVSLLESAAAFTSSSSTANAASRSLSTATELSVASESKTDGVVGVSTSTFSPTDWVRSDRKPRSKCGPCPDDDEEDDEDNDNKQMDRREAAFAMLGTLWATTSTAATLFSSPEPSHAVYGADAKIELPNMAENMANRNNKQCLVESLGNRECLVYMDPDNKLYQGVDSQKLLQKIDLSSVSLTKIPELVEAKKWSGVKSIISGQMGELLTTMNTLAPLSTQDAGRSATLAKQVKLQVFAIDAAADRKDGANILKSHQAATDALVSFVQSL</sequence>
<dbReference type="SUPFAM" id="SSF101112">
    <property type="entry name" value="Oxygen-evolving enhancer protein 3"/>
    <property type="match status" value="1"/>
</dbReference>
<dbReference type="Gene3D" id="1.20.120.290">
    <property type="entry name" value="Oxygen-evolving enhancer protein 3 (PsbQ), four-helix up-down bundle"/>
    <property type="match status" value="1"/>
</dbReference>
<proteinExistence type="predicted"/>
<dbReference type="InterPro" id="IPR023222">
    <property type="entry name" value="PsbQ-like_dom_sf"/>
</dbReference>